<dbReference type="GO" id="GO:0019136">
    <property type="term" value="F:deoxynucleoside kinase activity"/>
    <property type="evidence" value="ECO:0007669"/>
    <property type="project" value="InterPro"/>
</dbReference>
<accession>A0A117M990</accession>
<dbReference type="InterPro" id="IPR027417">
    <property type="entry name" value="P-loop_NTPase"/>
</dbReference>
<reference evidence="6" key="1">
    <citation type="journal article" date="2015" name="MBio">
        <title>Genome-resolved metagenomic analysis reveals roles for candidate phyla and other microbial community members in biogeochemical transformations in oil reservoirs.</title>
        <authorList>
            <person name="Hu P."/>
            <person name="Tom L."/>
            <person name="Singh A."/>
            <person name="Thomas B.C."/>
            <person name="Baker B.J."/>
            <person name="Piceno Y.M."/>
            <person name="Andersen G.L."/>
            <person name="Banfield J.F."/>
        </authorList>
    </citation>
    <scope>NUCLEOTIDE SEQUENCE [LARGE SCALE GENOMIC DNA]</scope>
    <source>
        <strain evidence="6">46_70</strain>
    </source>
</reference>
<proteinExistence type="predicted"/>
<feature type="binding site" evidence="2">
    <location>
        <position position="84"/>
    </location>
    <ligand>
        <name>substrate</name>
    </ligand>
</feature>
<keyword evidence="6" id="KW-0418">Kinase</keyword>
<feature type="binding site" evidence="2">
    <location>
        <position position="43"/>
    </location>
    <ligand>
        <name>substrate</name>
    </ligand>
</feature>
<feature type="binding site" evidence="2">
    <location>
        <position position="31"/>
    </location>
    <ligand>
        <name>substrate</name>
    </ligand>
</feature>
<dbReference type="EMBL" id="LGGW01000002">
    <property type="protein sequence ID" value="KUK91402.1"/>
    <property type="molecule type" value="Genomic_DNA"/>
</dbReference>
<comment type="caution">
    <text evidence="6">The sequence shown here is derived from an EMBL/GenBank/DDBJ whole genome shotgun (WGS) entry which is preliminary data.</text>
</comment>
<feature type="binding site" evidence="2">
    <location>
        <position position="145"/>
    </location>
    <ligand>
        <name>substrate</name>
    </ligand>
</feature>
<dbReference type="PANTHER" id="PTHR10513">
    <property type="entry name" value="DEOXYNUCLEOSIDE KINASE"/>
    <property type="match status" value="1"/>
</dbReference>
<feature type="binding site" evidence="3">
    <location>
        <begin position="7"/>
        <end position="15"/>
    </location>
    <ligand>
        <name>ATP</name>
        <dbReference type="ChEBI" id="CHEBI:30616"/>
    </ligand>
</feature>
<keyword evidence="3" id="KW-0547">Nucleotide-binding</keyword>
<dbReference type="PIRSF" id="PIRSF000705">
    <property type="entry name" value="DNK"/>
    <property type="match status" value="1"/>
</dbReference>
<keyword evidence="6" id="KW-0808">Transferase</keyword>
<protein>
    <submittedName>
        <fullName evidence="6">Deoxynucleoside kinase</fullName>
    </submittedName>
</protein>
<evidence type="ECO:0000313" key="6">
    <source>
        <dbReference type="EMBL" id="KUK91402.1"/>
    </source>
</evidence>
<feature type="active site" description="Proton acceptor" evidence="1">
    <location>
        <position position="78"/>
    </location>
</feature>
<dbReference type="AlphaFoldDB" id="A0A117M990"/>
<dbReference type="PATRIC" id="fig|1236046.5.peg.611"/>
<dbReference type="Proteomes" id="UP000055014">
    <property type="component" value="Unassembled WGS sequence"/>
</dbReference>
<evidence type="ECO:0000313" key="5">
    <source>
        <dbReference type="EMBL" id="HCO69232.1"/>
    </source>
</evidence>
<reference evidence="5 8" key="3">
    <citation type="journal article" date="2018" name="Nat. Biotechnol.">
        <title>A standardized bacterial taxonomy based on genome phylogeny substantially revises the tree of life.</title>
        <authorList>
            <person name="Parks D.H."/>
            <person name="Chuvochina M."/>
            <person name="Waite D.W."/>
            <person name="Rinke C."/>
            <person name="Skarshewski A."/>
            <person name="Chaumeil P.A."/>
            <person name="Hugenholtz P."/>
        </authorList>
    </citation>
    <scope>NUCLEOTIDE SEQUENCE [LARGE SCALE GENOMIC DNA]</scope>
    <source>
        <strain evidence="5">UBA9905</strain>
    </source>
</reference>
<evidence type="ECO:0000313" key="8">
    <source>
        <dbReference type="Proteomes" id="UP000264215"/>
    </source>
</evidence>
<dbReference type="CDD" id="cd01673">
    <property type="entry name" value="dNK"/>
    <property type="match status" value="1"/>
</dbReference>
<feature type="domain" description="Deoxynucleoside kinase" evidence="4">
    <location>
        <begin position="5"/>
        <end position="199"/>
    </location>
</feature>
<dbReference type="InterPro" id="IPR002624">
    <property type="entry name" value="DCK/DGK"/>
</dbReference>
<feature type="binding site" evidence="2">
    <location>
        <position position="54"/>
    </location>
    <ligand>
        <name>substrate</name>
    </ligand>
</feature>
<evidence type="ECO:0000313" key="7">
    <source>
        <dbReference type="Proteomes" id="UP000055014"/>
    </source>
</evidence>
<dbReference type="Proteomes" id="UP000264215">
    <property type="component" value="Unassembled WGS sequence"/>
</dbReference>
<keyword evidence="3" id="KW-0067">ATP-binding</keyword>
<gene>
    <name evidence="5" type="ORF">DIT26_01395</name>
    <name evidence="6" type="ORF">XE02_0041</name>
</gene>
<evidence type="ECO:0000256" key="1">
    <source>
        <dbReference type="PIRSR" id="PIRSR000705-1"/>
    </source>
</evidence>
<dbReference type="InterPro" id="IPR050566">
    <property type="entry name" value="Deoxyribonucleoside_kinase"/>
</dbReference>
<dbReference type="GO" id="GO:0005524">
    <property type="term" value="F:ATP binding"/>
    <property type="evidence" value="ECO:0007669"/>
    <property type="project" value="UniProtKB-KW"/>
</dbReference>
<reference evidence="7" key="2">
    <citation type="journal article" date="2015" name="MBio">
        <title>Genome-Resolved Metagenomic Analysis Reveals Roles for Candidate Phyla and Other Microbial Community Members in Biogeochemical Transformations in Oil Reservoirs.</title>
        <authorList>
            <person name="Hu P."/>
            <person name="Tom L."/>
            <person name="Singh A."/>
            <person name="Thomas B.C."/>
            <person name="Baker B.J."/>
            <person name="Piceno Y.M."/>
            <person name="Andersen G.L."/>
            <person name="Banfield J.F."/>
        </authorList>
    </citation>
    <scope>NUCLEOTIDE SEQUENCE [LARGE SCALE GENOMIC DNA]</scope>
</reference>
<dbReference type="InterPro" id="IPR031314">
    <property type="entry name" value="DNK_dom"/>
</dbReference>
<sequence length="214" mass="25063">MILGICGNIGAGKSSLTNLLEEELGFRGVYEAVDENPFLEDFYSDMKSWAFHSQLFFLIKRFDFLKRVVTEGAVILQDRTIYEDVEIFARNLQLMGYINERDWRLYLDTYETLSDHLTTPDGIVYIKCSKNVLMKRIKKRGRGFESDVSEDYIERLNGLYDDWIERVAFCRKLIIDGNRYDFIESTQDRADVLHLISRFTAELMAGVQSRLFSR</sequence>
<dbReference type="SUPFAM" id="SSF52540">
    <property type="entry name" value="P-loop containing nucleoside triphosphate hydrolases"/>
    <property type="match status" value="1"/>
</dbReference>
<dbReference type="Gene3D" id="3.40.50.300">
    <property type="entry name" value="P-loop containing nucleotide triphosphate hydrolases"/>
    <property type="match status" value="1"/>
</dbReference>
<dbReference type="PANTHER" id="PTHR10513:SF35">
    <property type="entry name" value="DEOXYADENOSINE KINASE"/>
    <property type="match status" value="1"/>
</dbReference>
<evidence type="ECO:0000256" key="3">
    <source>
        <dbReference type="PIRSR" id="PIRSR000705-3"/>
    </source>
</evidence>
<dbReference type="EMBL" id="DQBS01000037">
    <property type="protein sequence ID" value="HCO69232.1"/>
    <property type="molecule type" value="Genomic_DNA"/>
</dbReference>
<evidence type="ECO:0000256" key="2">
    <source>
        <dbReference type="PIRSR" id="PIRSR000705-2"/>
    </source>
</evidence>
<evidence type="ECO:0000259" key="4">
    <source>
        <dbReference type="Pfam" id="PF01712"/>
    </source>
</evidence>
<dbReference type="GO" id="GO:0005737">
    <property type="term" value="C:cytoplasm"/>
    <property type="evidence" value="ECO:0007669"/>
    <property type="project" value="TreeGrafter"/>
</dbReference>
<feature type="binding site" evidence="2">
    <location>
        <position position="79"/>
    </location>
    <ligand>
        <name>substrate</name>
    </ligand>
</feature>
<organism evidence="6 7">
    <name type="scientific">Mesotoga infera</name>
    <dbReference type="NCBI Taxonomy" id="1236046"/>
    <lineage>
        <taxon>Bacteria</taxon>
        <taxon>Thermotogati</taxon>
        <taxon>Thermotogota</taxon>
        <taxon>Thermotogae</taxon>
        <taxon>Kosmotogales</taxon>
        <taxon>Kosmotogaceae</taxon>
        <taxon>Mesotoga</taxon>
    </lineage>
</organism>
<name>A0A117M990_9BACT</name>
<feature type="binding site" evidence="3">
    <location>
        <begin position="136"/>
        <end position="140"/>
    </location>
    <ligand>
        <name>ATP</name>
        <dbReference type="ChEBI" id="CHEBI:30616"/>
    </ligand>
</feature>
<dbReference type="Pfam" id="PF01712">
    <property type="entry name" value="dNK"/>
    <property type="match status" value="1"/>
</dbReference>